<protein>
    <submittedName>
        <fullName evidence="1">Uncharacterized protein</fullName>
    </submittedName>
</protein>
<name>A0ACB9EKS6_ARCLA</name>
<dbReference type="Proteomes" id="UP001055879">
    <property type="component" value="Linkage Group LG02"/>
</dbReference>
<organism evidence="1 2">
    <name type="scientific">Arctium lappa</name>
    <name type="common">Greater burdock</name>
    <name type="synonym">Lappa major</name>
    <dbReference type="NCBI Taxonomy" id="4217"/>
    <lineage>
        <taxon>Eukaryota</taxon>
        <taxon>Viridiplantae</taxon>
        <taxon>Streptophyta</taxon>
        <taxon>Embryophyta</taxon>
        <taxon>Tracheophyta</taxon>
        <taxon>Spermatophyta</taxon>
        <taxon>Magnoliopsida</taxon>
        <taxon>eudicotyledons</taxon>
        <taxon>Gunneridae</taxon>
        <taxon>Pentapetalae</taxon>
        <taxon>asterids</taxon>
        <taxon>campanulids</taxon>
        <taxon>Asterales</taxon>
        <taxon>Asteraceae</taxon>
        <taxon>Carduoideae</taxon>
        <taxon>Cardueae</taxon>
        <taxon>Arctiinae</taxon>
        <taxon>Arctium</taxon>
    </lineage>
</organism>
<evidence type="ECO:0000313" key="2">
    <source>
        <dbReference type="Proteomes" id="UP001055879"/>
    </source>
</evidence>
<evidence type="ECO:0000313" key="1">
    <source>
        <dbReference type="EMBL" id="KAI3759168.1"/>
    </source>
</evidence>
<sequence>MKTSSAPLSSSWLFELLEFPDSVCDGHGEGGGEFGFSVVDVTDGSDVDMRFSAFVFSTGGAYGEGAATMGRGGGGGWRLGVEEDSETEGLPYNGVVDCAVK</sequence>
<dbReference type="EMBL" id="CM042048">
    <property type="protein sequence ID" value="KAI3759168.1"/>
    <property type="molecule type" value="Genomic_DNA"/>
</dbReference>
<comment type="caution">
    <text evidence="1">The sequence shown here is derived from an EMBL/GenBank/DDBJ whole genome shotgun (WGS) entry which is preliminary data.</text>
</comment>
<gene>
    <name evidence="1" type="ORF">L6452_06762</name>
</gene>
<reference evidence="2" key="1">
    <citation type="journal article" date="2022" name="Mol. Ecol. Resour.">
        <title>The genomes of chicory, endive, great burdock and yacon provide insights into Asteraceae palaeo-polyploidization history and plant inulin production.</title>
        <authorList>
            <person name="Fan W."/>
            <person name="Wang S."/>
            <person name="Wang H."/>
            <person name="Wang A."/>
            <person name="Jiang F."/>
            <person name="Liu H."/>
            <person name="Zhao H."/>
            <person name="Xu D."/>
            <person name="Zhang Y."/>
        </authorList>
    </citation>
    <scope>NUCLEOTIDE SEQUENCE [LARGE SCALE GENOMIC DNA]</scope>
    <source>
        <strain evidence="2">cv. Niubang</strain>
    </source>
</reference>
<proteinExistence type="predicted"/>
<reference evidence="1 2" key="2">
    <citation type="journal article" date="2022" name="Mol. Ecol. Resour.">
        <title>The genomes of chicory, endive, great burdock and yacon provide insights into Asteraceae paleo-polyploidization history and plant inulin production.</title>
        <authorList>
            <person name="Fan W."/>
            <person name="Wang S."/>
            <person name="Wang H."/>
            <person name="Wang A."/>
            <person name="Jiang F."/>
            <person name="Liu H."/>
            <person name="Zhao H."/>
            <person name="Xu D."/>
            <person name="Zhang Y."/>
        </authorList>
    </citation>
    <scope>NUCLEOTIDE SEQUENCE [LARGE SCALE GENOMIC DNA]</scope>
    <source>
        <strain evidence="2">cv. Niubang</strain>
    </source>
</reference>
<accession>A0ACB9EKS6</accession>
<keyword evidence="2" id="KW-1185">Reference proteome</keyword>